<feature type="domain" description="HTH tetR-type" evidence="5">
    <location>
        <begin position="11"/>
        <end position="71"/>
    </location>
</feature>
<evidence type="ECO:0000313" key="7">
    <source>
        <dbReference type="Proteomes" id="UP000601223"/>
    </source>
</evidence>
<dbReference type="RefSeq" id="WP_203747423.1">
    <property type="nucleotide sequence ID" value="NZ_BONF01000019.1"/>
</dbReference>
<name>A0A8J3NIE3_9ACTN</name>
<organism evidence="6 7">
    <name type="scientific">Catellatospora bangladeshensis</name>
    <dbReference type="NCBI Taxonomy" id="310355"/>
    <lineage>
        <taxon>Bacteria</taxon>
        <taxon>Bacillati</taxon>
        <taxon>Actinomycetota</taxon>
        <taxon>Actinomycetes</taxon>
        <taxon>Micromonosporales</taxon>
        <taxon>Micromonosporaceae</taxon>
        <taxon>Catellatospora</taxon>
    </lineage>
</organism>
<dbReference type="InterPro" id="IPR001647">
    <property type="entry name" value="HTH_TetR"/>
</dbReference>
<dbReference type="Pfam" id="PF00440">
    <property type="entry name" value="TetR_N"/>
    <property type="match status" value="1"/>
</dbReference>
<dbReference type="AlphaFoldDB" id="A0A8J3NIE3"/>
<proteinExistence type="predicted"/>
<feature type="DNA-binding region" description="H-T-H motif" evidence="4">
    <location>
        <begin position="34"/>
        <end position="53"/>
    </location>
</feature>
<dbReference type="GO" id="GO:0003700">
    <property type="term" value="F:DNA-binding transcription factor activity"/>
    <property type="evidence" value="ECO:0007669"/>
    <property type="project" value="TreeGrafter"/>
</dbReference>
<dbReference type="Gene3D" id="1.10.357.10">
    <property type="entry name" value="Tetracycline Repressor, domain 2"/>
    <property type="match status" value="1"/>
</dbReference>
<dbReference type="PRINTS" id="PR00455">
    <property type="entry name" value="HTHTETR"/>
</dbReference>
<dbReference type="EMBL" id="BONF01000019">
    <property type="protein sequence ID" value="GIF82360.1"/>
    <property type="molecule type" value="Genomic_DNA"/>
</dbReference>
<dbReference type="PANTHER" id="PTHR30055:SF234">
    <property type="entry name" value="HTH-TYPE TRANSCRIPTIONAL REGULATOR BETI"/>
    <property type="match status" value="1"/>
</dbReference>
<reference evidence="6 7" key="1">
    <citation type="submission" date="2021-01" db="EMBL/GenBank/DDBJ databases">
        <title>Whole genome shotgun sequence of Catellatospora bangladeshensis NBRC 107357.</title>
        <authorList>
            <person name="Komaki H."/>
            <person name="Tamura T."/>
        </authorList>
    </citation>
    <scope>NUCLEOTIDE SEQUENCE [LARGE SCALE GENOMIC DNA]</scope>
    <source>
        <strain evidence="6 7">NBRC 107357</strain>
    </source>
</reference>
<evidence type="ECO:0000256" key="1">
    <source>
        <dbReference type="ARBA" id="ARBA00023015"/>
    </source>
</evidence>
<dbReference type="InterPro" id="IPR050109">
    <property type="entry name" value="HTH-type_TetR-like_transc_reg"/>
</dbReference>
<evidence type="ECO:0000259" key="5">
    <source>
        <dbReference type="PROSITE" id="PS50977"/>
    </source>
</evidence>
<protein>
    <submittedName>
        <fullName evidence="6">TetR family transcriptional regulator</fullName>
    </submittedName>
</protein>
<dbReference type="InterPro" id="IPR025996">
    <property type="entry name" value="MT1864/Rv1816-like_C"/>
</dbReference>
<dbReference type="InterPro" id="IPR009057">
    <property type="entry name" value="Homeodomain-like_sf"/>
</dbReference>
<dbReference type="SUPFAM" id="SSF48498">
    <property type="entry name" value="Tetracyclin repressor-like, C-terminal domain"/>
    <property type="match status" value="1"/>
</dbReference>
<sequence length="200" mass="22537">MNVYGVDKTAPPTRDRIVAIAREMLTADGAEAVSMRRIAQAAGLTPMAIYRHFDNREALLRHVADTCFAEIAERWSANVHQGTPVERLRGGVDDYLDFALREPKLYAFLFGERREDARMFPEDFRARRSPTLNLMAEQLAAGMDDGVFRRDDVWEVAITVAALLHGFVQLYLGGRIGMDENGFRQLCHSALERMFDGISA</sequence>
<evidence type="ECO:0000256" key="4">
    <source>
        <dbReference type="PROSITE-ProRule" id="PRU00335"/>
    </source>
</evidence>
<dbReference type="GO" id="GO:0000976">
    <property type="term" value="F:transcription cis-regulatory region binding"/>
    <property type="evidence" value="ECO:0007669"/>
    <property type="project" value="TreeGrafter"/>
</dbReference>
<evidence type="ECO:0000256" key="3">
    <source>
        <dbReference type="ARBA" id="ARBA00023163"/>
    </source>
</evidence>
<keyword evidence="2 4" id="KW-0238">DNA-binding</keyword>
<dbReference type="InterPro" id="IPR036271">
    <property type="entry name" value="Tet_transcr_reg_TetR-rel_C_sf"/>
</dbReference>
<dbReference type="PROSITE" id="PS50977">
    <property type="entry name" value="HTH_TETR_2"/>
    <property type="match status" value="1"/>
</dbReference>
<dbReference type="SUPFAM" id="SSF46689">
    <property type="entry name" value="Homeodomain-like"/>
    <property type="match status" value="1"/>
</dbReference>
<keyword evidence="7" id="KW-1185">Reference proteome</keyword>
<keyword evidence="3" id="KW-0804">Transcription</keyword>
<gene>
    <name evidence="6" type="ORF">Cba03nite_37090</name>
</gene>
<dbReference type="Pfam" id="PF13305">
    <property type="entry name" value="TetR_C_33"/>
    <property type="match status" value="1"/>
</dbReference>
<accession>A0A8J3NIE3</accession>
<dbReference type="Proteomes" id="UP000601223">
    <property type="component" value="Unassembled WGS sequence"/>
</dbReference>
<evidence type="ECO:0000256" key="2">
    <source>
        <dbReference type="ARBA" id="ARBA00023125"/>
    </source>
</evidence>
<keyword evidence="1" id="KW-0805">Transcription regulation</keyword>
<dbReference type="PANTHER" id="PTHR30055">
    <property type="entry name" value="HTH-TYPE TRANSCRIPTIONAL REGULATOR RUTR"/>
    <property type="match status" value="1"/>
</dbReference>
<comment type="caution">
    <text evidence="6">The sequence shown here is derived from an EMBL/GenBank/DDBJ whole genome shotgun (WGS) entry which is preliminary data.</text>
</comment>
<evidence type="ECO:0000313" key="6">
    <source>
        <dbReference type="EMBL" id="GIF82360.1"/>
    </source>
</evidence>